<evidence type="ECO:0000256" key="1">
    <source>
        <dbReference type="ARBA" id="ARBA00022553"/>
    </source>
</evidence>
<dbReference type="PROSITE" id="PS51755">
    <property type="entry name" value="OMPR_PHOB"/>
    <property type="match status" value="1"/>
</dbReference>
<dbReference type="SMART" id="SM00448">
    <property type="entry name" value="REC"/>
    <property type="match status" value="1"/>
</dbReference>
<dbReference type="Gene3D" id="3.40.50.2300">
    <property type="match status" value="1"/>
</dbReference>
<evidence type="ECO:0000313" key="4">
    <source>
        <dbReference type="EMBL" id="HJE40017.1"/>
    </source>
</evidence>
<reference evidence="4" key="2">
    <citation type="submission" date="2021-09" db="EMBL/GenBank/DDBJ databases">
        <authorList>
            <person name="Gilroy R."/>
        </authorList>
    </citation>
    <scope>NUCLEOTIDE SEQUENCE</scope>
    <source>
        <strain evidence="4">4100</strain>
    </source>
</reference>
<accession>A0A4Q0U951</accession>
<gene>
    <name evidence="4" type="ORF">K8V47_09725</name>
</gene>
<dbReference type="SMART" id="SM00862">
    <property type="entry name" value="Trans_reg_C"/>
    <property type="match status" value="1"/>
</dbReference>
<dbReference type="SUPFAM" id="SSF52172">
    <property type="entry name" value="CheY-like"/>
    <property type="match status" value="1"/>
</dbReference>
<reference evidence="4" key="1">
    <citation type="journal article" date="2021" name="PeerJ">
        <title>Extensive microbial diversity within the chicken gut microbiome revealed by metagenomics and culture.</title>
        <authorList>
            <person name="Gilroy R."/>
            <person name="Ravi A."/>
            <person name="Getino M."/>
            <person name="Pursley I."/>
            <person name="Horton D.L."/>
            <person name="Alikhan N.F."/>
            <person name="Baker D."/>
            <person name="Gharbi K."/>
            <person name="Hall N."/>
            <person name="Watson M."/>
            <person name="Adriaenssens E.M."/>
            <person name="Foster-Nyarko E."/>
            <person name="Jarju S."/>
            <person name="Secka A."/>
            <person name="Antonio M."/>
            <person name="Oren A."/>
            <person name="Chaudhuri R.R."/>
            <person name="La Ragione R."/>
            <person name="Hildebrand F."/>
            <person name="Pallen M.J."/>
        </authorList>
    </citation>
    <scope>NUCLEOTIDE SEQUENCE</scope>
    <source>
        <strain evidence="4">4100</strain>
    </source>
</reference>
<dbReference type="Gene3D" id="1.10.10.10">
    <property type="entry name" value="Winged helix-like DNA-binding domain superfamily/Winged helix DNA-binding domain"/>
    <property type="match status" value="1"/>
</dbReference>
<evidence type="ECO:0000256" key="2">
    <source>
        <dbReference type="ARBA" id="ARBA00023012"/>
    </source>
</evidence>
<dbReference type="InterPro" id="IPR001867">
    <property type="entry name" value="OmpR/PhoB-type_DNA-bd"/>
</dbReference>
<dbReference type="GO" id="GO:0032993">
    <property type="term" value="C:protein-DNA complex"/>
    <property type="evidence" value="ECO:0007669"/>
    <property type="project" value="TreeGrafter"/>
</dbReference>
<dbReference type="InterPro" id="IPR016032">
    <property type="entry name" value="Sig_transdc_resp-reg_C-effctor"/>
</dbReference>
<dbReference type="InterPro" id="IPR039420">
    <property type="entry name" value="WalR-like"/>
</dbReference>
<evidence type="ECO:0000256" key="3">
    <source>
        <dbReference type="ARBA" id="ARBA00023125"/>
    </source>
</evidence>
<dbReference type="Pfam" id="PF00486">
    <property type="entry name" value="Trans_reg_C"/>
    <property type="match status" value="1"/>
</dbReference>
<keyword evidence="3" id="KW-0238">DNA-binding</keyword>
<dbReference type="InterPro" id="IPR036388">
    <property type="entry name" value="WH-like_DNA-bd_sf"/>
</dbReference>
<name>A0A4Q0U951_9BACT</name>
<dbReference type="GO" id="GO:0005829">
    <property type="term" value="C:cytosol"/>
    <property type="evidence" value="ECO:0007669"/>
    <property type="project" value="TreeGrafter"/>
</dbReference>
<dbReference type="GO" id="GO:0006355">
    <property type="term" value="P:regulation of DNA-templated transcription"/>
    <property type="evidence" value="ECO:0007669"/>
    <property type="project" value="InterPro"/>
</dbReference>
<keyword evidence="1" id="KW-0597">Phosphoprotein</keyword>
<dbReference type="GO" id="GO:0000976">
    <property type="term" value="F:transcription cis-regulatory region binding"/>
    <property type="evidence" value="ECO:0007669"/>
    <property type="project" value="TreeGrafter"/>
</dbReference>
<dbReference type="Pfam" id="PF00072">
    <property type="entry name" value="Response_reg"/>
    <property type="match status" value="1"/>
</dbReference>
<dbReference type="PANTHER" id="PTHR48111">
    <property type="entry name" value="REGULATOR OF RPOS"/>
    <property type="match status" value="1"/>
</dbReference>
<dbReference type="AlphaFoldDB" id="A0A4Q0U951"/>
<evidence type="ECO:0000313" key="5">
    <source>
        <dbReference type="Proteomes" id="UP000711407"/>
    </source>
</evidence>
<dbReference type="PROSITE" id="PS50110">
    <property type="entry name" value="RESPONSE_REGULATORY"/>
    <property type="match status" value="1"/>
</dbReference>
<dbReference type="Proteomes" id="UP000711407">
    <property type="component" value="Unassembled WGS sequence"/>
</dbReference>
<proteinExistence type="predicted"/>
<comment type="caution">
    <text evidence="4">The sequence shown here is derived from an EMBL/GenBank/DDBJ whole genome shotgun (WGS) entry which is preliminary data.</text>
</comment>
<dbReference type="InterPro" id="IPR011006">
    <property type="entry name" value="CheY-like_superfamily"/>
</dbReference>
<dbReference type="CDD" id="cd00383">
    <property type="entry name" value="trans_reg_C"/>
    <property type="match status" value="1"/>
</dbReference>
<dbReference type="Gene3D" id="6.10.250.690">
    <property type="match status" value="1"/>
</dbReference>
<protein>
    <submittedName>
        <fullName evidence="4">Response regulator transcription factor</fullName>
    </submittedName>
</protein>
<dbReference type="SUPFAM" id="SSF46894">
    <property type="entry name" value="C-terminal effector domain of the bipartite response regulators"/>
    <property type="match status" value="1"/>
</dbReference>
<sequence>MAEEKILVVDDEETLCEALQFNLEVEGYTVDVAYSAEQALEMPLTSYQLILLDVMMGKMSGFKFAQILQSDPATAGIPIIFCTAKDCEDDMVAGLNIGADDYITKPYSIRNVLARVRSVLRRSQRASKGSGNDGVVCHKGLKLDLQLKQCFINDQMVKLPRKEFEILAALLGSPGKVFTREELLSMIWEDDVIVGDRTIDVNITRLRQKIGPYGQNIITRSGYGYGFKI</sequence>
<keyword evidence="2" id="KW-0902">Two-component regulatory system</keyword>
<dbReference type="GO" id="GO:0000156">
    <property type="term" value="F:phosphorelay response regulator activity"/>
    <property type="evidence" value="ECO:0007669"/>
    <property type="project" value="TreeGrafter"/>
</dbReference>
<dbReference type="PANTHER" id="PTHR48111:SF40">
    <property type="entry name" value="PHOSPHATE REGULON TRANSCRIPTIONAL REGULATORY PROTEIN PHOB"/>
    <property type="match status" value="1"/>
</dbReference>
<dbReference type="InterPro" id="IPR001789">
    <property type="entry name" value="Sig_transdc_resp-reg_receiver"/>
</dbReference>
<dbReference type="EMBL" id="DYXT01000051">
    <property type="protein sequence ID" value="HJE40017.1"/>
    <property type="molecule type" value="Genomic_DNA"/>
</dbReference>
<organism evidence="4 5">
    <name type="scientific">Candidatus Amulumruptor caecigallinarius</name>
    <dbReference type="NCBI Taxonomy" id="2109911"/>
    <lineage>
        <taxon>Bacteria</taxon>
        <taxon>Pseudomonadati</taxon>
        <taxon>Bacteroidota</taxon>
        <taxon>Bacteroidia</taxon>
        <taxon>Bacteroidales</taxon>
        <taxon>Muribaculaceae</taxon>
        <taxon>Candidatus Amulumruptor</taxon>
    </lineage>
</organism>